<dbReference type="RefSeq" id="WP_154486691.1">
    <property type="nucleotide sequence ID" value="NZ_VUMW01000008.1"/>
</dbReference>
<dbReference type="InterPro" id="IPR010652">
    <property type="entry name" value="DUF1232"/>
</dbReference>
<evidence type="ECO:0000256" key="1">
    <source>
        <dbReference type="ARBA" id="ARBA00004127"/>
    </source>
</evidence>
<evidence type="ECO:0000259" key="6">
    <source>
        <dbReference type="Pfam" id="PF06803"/>
    </source>
</evidence>
<reference evidence="7 8" key="1">
    <citation type="submission" date="2019-08" db="EMBL/GenBank/DDBJ databases">
        <title>In-depth cultivation of the pig gut microbiome towards novel bacterial diversity and tailored functional studies.</title>
        <authorList>
            <person name="Wylensek D."/>
            <person name="Hitch T.C.A."/>
            <person name="Clavel T."/>
        </authorList>
    </citation>
    <scope>NUCLEOTIDE SEQUENCE [LARGE SCALE GENOMIC DNA]</scope>
    <source>
        <strain evidence="7 8">WCA-470BD-2E</strain>
    </source>
</reference>
<evidence type="ECO:0000256" key="2">
    <source>
        <dbReference type="ARBA" id="ARBA00022692"/>
    </source>
</evidence>
<comment type="subcellular location">
    <subcellularLocation>
        <location evidence="1">Endomembrane system</location>
        <topology evidence="1">Multi-pass membrane protein</topology>
    </subcellularLocation>
</comment>
<keyword evidence="2 5" id="KW-0812">Transmembrane</keyword>
<gene>
    <name evidence="7" type="ORF">FYJ61_04155</name>
</gene>
<comment type="caution">
    <text evidence="7">The sequence shown here is derived from an EMBL/GenBank/DDBJ whole genome shotgun (WGS) entry which is preliminary data.</text>
</comment>
<dbReference type="Pfam" id="PF06803">
    <property type="entry name" value="DUF1232"/>
    <property type="match status" value="1"/>
</dbReference>
<dbReference type="EMBL" id="VUMW01000008">
    <property type="protein sequence ID" value="MST79686.1"/>
    <property type="molecule type" value="Genomic_DNA"/>
</dbReference>
<dbReference type="AlphaFoldDB" id="A0A844FMQ3"/>
<evidence type="ECO:0000256" key="5">
    <source>
        <dbReference type="SAM" id="Phobius"/>
    </source>
</evidence>
<evidence type="ECO:0000256" key="3">
    <source>
        <dbReference type="ARBA" id="ARBA00022989"/>
    </source>
</evidence>
<accession>A0A844FMQ3</accession>
<feature type="transmembrane region" description="Helical" evidence="5">
    <location>
        <begin position="102"/>
        <end position="123"/>
    </location>
</feature>
<dbReference type="GO" id="GO:0012505">
    <property type="term" value="C:endomembrane system"/>
    <property type="evidence" value="ECO:0007669"/>
    <property type="project" value="UniProtKB-SubCell"/>
</dbReference>
<dbReference type="Proteomes" id="UP000452141">
    <property type="component" value="Unassembled WGS sequence"/>
</dbReference>
<protein>
    <submittedName>
        <fullName evidence="7">DUF1232 domain-containing protein</fullName>
    </submittedName>
</protein>
<organism evidence="7 8">
    <name type="scientific">Lactobacillus equicursoris</name>
    <dbReference type="NCBI Taxonomy" id="420645"/>
    <lineage>
        <taxon>Bacteria</taxon>
        <taxon>Bacillati</taxon>
        <taxon>Bacillota</taxon>
        <taxon>Bacilli</taxon>
        <taxon>Lactobacillales</taxon>
        <taxon>Lactobacillaceae</taxon>
        <taxon>Lactobacillus</taxon>
    </lineage>
</organism>
<feature type="domain" description="DUF1232" evidence="6">
    <location>
        <begin position="32"/>
        <end position="68"/>
    </location>
</feature>
<evidence type="ECO:0000313" key="7">
    <source>
        <dbReference type="EMBL" id="MST79686.1"/>
    </source>
</evidence>
<name>A0A844FMQ3_9LACO</name>
<keyword evidence="3 5" id="KW-1133">Transmembrane helix</keyword>
<proteinExistence type="predicted"/>
<sequence length="132" mass="15033">MKEKIKQSLSQLKTTLPALFLAFKDRETPILAKILAFLTIAYALSPIDLIPDFIPVLGYLDDAVILPLLAALSIKLIPQPVWKRCLEKSRGMWEQGKPKKWYYALPIIIFWLLIIWLIAKAVISTNNSKINS</sequence>
<feature type="transmembrane region" description="Helical" evidence="5">
    <location>
        <begin position="30"/>
        <end position="51"/>
    </location>
</feature>
<evidence type="ECO:0000313" key="8">
    <source>
        <dbReference type="Proteomes" id="UP000452141"/>
    </source>
</evidence>
<keyword evidence="4 5" id="KW-0472">Membrane</keyword>
<evidence type="ECO:0000256" key="4">
    <source>
        <dbReference type="ARBA" id="ARBA00023136"/>
    </source>
</evidence>